<dbReference type="RefSeq" id="WP_279621432.1">
    <property type="nucleotide sequence ID" value="NZ_CP117268.1"/>
</dbReference>
<proteinExistence type="predicted"/>
<name>A0ABY8IPR0_9HYPH</name>
<dbReference type="EMBL" id="CP117268">
    <property type="protein sequence ID" value="WFS25133.1"/>
    <property type="molecule type" value="Genomic_DNA"/>
</dbReference>
<reference evidence="2 3" key="2">
    <citation type="journal article" date="2023" name="MicrobiologyOpen">
        <title>Genomics of the tumorigenes clade of the family Rhizobiaceae and description of Rhizobium rhododendri sp. nov.</title>
        <authorList>
            <person name="Kuzmanovic N."/>
            <person name="diCenzo G.C."/>
            <person name="Bunk B."/>
            <person name="Sproeer C."/>
            <person name="Fruehling A."/>
            <person name="Neumann-Schaal M."/>
            <person name="Overmann J."/>
            <person name="Smalla K."/>
        </authorList>
    </citation>
    <scope>NUCLEOTIDE SEQUENCE [LARGE SCALE GENOMIC DNA]</scope>
    <source>
        <strain evidence="3">rho-6.2</strain>
        <plasmid evidence="2 3">unnamed1</plasmid>
    </source>
</reference>
<keyword evidence="1" id="KW-0812">Transmembrane</keyword>
<feature type="transmembrane region" description="Helical" evidence="1">
    <location>
        <begin position="209"/>
        <end position="227"/>
    </location>
</feature>
<keyword evidence="1" id="KW-1133">Transmembrane helix</keyword>
<dbReference type="Proteomes" id="UP000318939">
    <property type="component" value="Plasmid unnamed1"/>
</dbReference>
<feature type="transmembrane region" description="Helical" evidence="1">
    <location>
        <begin position="119"/>
        <end position="135"/>
    </location>
</feature>
<feature type="transmembrane region" description="Helical" evidence="1">
    <location>
        <begin position="338"/>
        <end position="353"/>
    </location>
</feature>
<evidence type="ECO:0008006" key="4">
    <source>
        <dbReference type="Google" id="ProtNLM"/>
    </source>
</evidence>
<feature type="transmembrane region" description="Helical" evidence="1">
    <location>
        <begin position="267"/>
        <end position="290"/>
    </location>
</feature>
<keyword evidence="2" id="KW-0614">Plasmid</keyword>
<organism evidence="2 3">
    <name type="scientific">Rhizobium rhododendri</name>
    <dbReference type="NCBI Taxonomy" id="2506430"/>
    <lineage>
        <taxon>Bacteria</taxon>
        <taxon>Pseudomonadati</taxon>
        <taxon>Pseudomonadota</taxon>
        <taxon>Alphaproteobacteria</taxon>
        <taxon>Hyphomicrobiales</taxon>
        <taxon>Rhizobiaceae</taxon>
        <taxon>Rhizobium/Agrobacterium group</taxon>
        <taxon>Rhizobium</taxon>
    </lineage>
</organism>
<feature type="transmembrane region" description="Helical" evidence="1">
    <location>
        <begin position="89"/>
        <end position="110"/>
    </location>
</feature>
<protein>
    <recommendedName>
        <fullName evidence="4">Transmembrane protein</fullName>
    </recommendedName>
</protein>
<feature type="transmembrane region" description="Helical" evidence="1">
    <location>
        <begin position="7"/>
        <end position="34"/>
    </location>
</feature>
<feature type="transmembrane region" description="Helical" evidence="1">
    <location>
        <begin position="360"/>
        <end position="382"/>
    </location>
</feature>
<reference evidence="2 3" key="1">
    <citation type="journal article" date="2019" name="Phytopathology">
        <title>A Novel Group of Rhizobium tumorigenes-Like Agrobacteria Associated with Crown Gall Disease of Rhododendron and Blueberry.</title>
        <authorList>
            <person name="Kuzmanovic N."/>
            <person name="Behrens P."/>
            <person name="Idczak E."/>
            <person name="Wagner S."/>
            <person name="Gotz M."/>
            <person name="Sproer C."/>
            <person name="Bunk B."/>
            <person name="Overmann J."/>
            <person name="Smalla K."/>
        </authorList>
    </citation>
    <scope>NUCLEOTIDE SEQUENCE [LARGE SCALE GENOMIC DNA]</scope>
    <source>
        <strain evidence="3">rho-6.2</strain>
    </source>
</reference>
<feature type="transmembrane region" description="Helical" evidence="1">
    <location>
        <begin position="177"/>
        <end position="203"/>
    </location>
</feature>
<keyword evidence="3" id="KW-1185">Reference proteome</keyword>
<evidence type="ECO:0000256" key="1">
    <source>
        <dbReference type="SAM" id="Phobius"/>
    </source>
</evidence>
<sequence length="713" mass="78099">MISERSFVRLLVAAIVVASTGLIVRSVTTIFSLFTPIHFWDQWEMAKYVSEGKPISLAYLLSPHNEHIISTSKLLFYIDLWLFDYSNRFLVGAIVLLLLSVACALSLILTRTGSTKEKFLWFSVFGALMLSLAQWENLTIGFQTQFGLTSLFAIFACVCATRFACASEASGLPLAGLALFTPLTVFSMGNGIALICSFVLIAVFGRMRLSRAFPMLLIYVVCIVVFVSQRRGTGTSAPLDITSLTDFLRFFMAVLGGTFTANFGRAAIVGAAFVTIFVFIFVYAACIPWFQRQKIDGATLIFLAVATFALGSAAAVTIGRISLGPGAALTSRYSTPNLLLYCSLLAVYCRFFATRREAGAWQGLFSCVFALIGLGLAVVLALRPDNLDQMTARSEALTSAGYFVLNDVMSDNVLAKLYPAPEAIRLPMEYLRANRLNIFSPEFGLPMLGRSKISSAPDLTSCQTLVVEHASRLDGSSWQVLGRIQGNQTGQAPKWMIATNIFGNIIGYAPPARSAIGGMFEFVVPVHNGDLAFDRKIYLVAQWNDMELCRYERALPLPNRYFSRQQPEKAVEAEYDLGLSLNEQAGKLPAPAQPNDGVFPIVRSTWQGDDTATGSITYMIDNSMGECMETYVGVMRGPTSAGLEVQISEEGGAFETLTLDAISEHQWWWLKISGRDSCGRARRTVVRLVDEGREWGAWAAIMAPVSIHVTAGN</sequence>
<gene>
    <name evidence="2" type="ORF">PR018_22935</name>
</gene>
<keyword evidence="1" id="KW-0472">Membrane</keyword>
<accession>A0ABY8IPR0</accession>
<evidence type="ECO:0000313" key="2">
    <source>
        <dbReference type="EMBL" id="WFS25133.1"/>
    </source>
</evidence>
<geneLocation type="plasmid" evidence="2 3">
    <name>unnamed1</name>
</geneLocation>
<feature type="transmembrane region" description="Helical" evidence="1">
    <location>
        <begin position="297"/>
        <end position="318"/>
    </location>
</feature>
<evidence type="ECO:0000313" key="3">
    <source>
        <dbReference type="Proteomes" id="UP000318939"/>
    </source>
</evidence>